<organism evidence="2 3">
    <name type="scientific">Bibersteinia trehalosi Y31</name>
    <dbReference type="NCBI Taxonomy" id="1261658"/>
    <lineage>
        <taxon>Bacteria</taxon>
        <taxon>Pseudomonadati</taxon>
        <taxon>Pseudomonadota</taxon>
        <taxon>Gammaproteobacteria</taxon>
        <taxon>Pasteurellales</taxon>
        <taxon>Pasteurellaceae</taxon>
        <taxon>Bibersteinia</taxon>
    </lineage>
</organism>
<evidence type="ECO:0000259" key="1">
    <source>
        <dbReference type="Pfam" id="PF00535"/>
    </source>
</evidence>
<dbReference type="Proteomes" id="UP000078358">
    <property type="component" value="Unassembled WGS sequence"/>
</dbReference>
<sequence length="281" mass="32421">MQNMEKLTKSVAVITSTIGRAELERAIQSVQNQTYPAKHYIFVDGDKYHDKAREILVKYPEVIVTYLPMNTGAGGWTNSAINAIAPYLIKEDIFCYLDDDNWYEPNHIESCVNTLIETGAPYVYALRNLYTQKNEFICQDIVESIGFYRNLVQYPITVPINETVNADYSKNKSFHIDTNCYAMLRDVALQVAPSWYSGKNNDTNVFHRLVRLKLEGKCTHYFSVNYVIEPAKQSNLPPILLEMDPDELVEFYSDIFKLENRLQKQAYEDNGGGNKFWEFKA</sequence>
<evidence type="ECO:0000313" key="2">
    <source>
        <dbReference type="EMBL" id="OAQ14617.1"/>
    </source>
</evidence>
<dbReference type="RefSeq" id="WP_015432903.1">
    <property type="nucleotide sequence ID" value="NZ_JACI01000002.1"/>
</dbReference>
<accession>A0A179CYH0</accession>
<reference evidence="2 3" key="1">
    <citation type="submission" date="2014-01" db="EMBL/GenBank/DDBJ databases">
        <authorList>
            <person name="Zuccon D."/>
        </authorList>
    </citation>
    <scope>NUCLEOTIDE SEQUENCE [LARGE SCALE GENOMIC DNA]</scope>
    <source>
        <strain evidence="2 3">Y31</strain>
    </source>
</reference>
<dbReference type="Pfam" id="PF00535">
    <property type="entry name" value="Glycos_transf_2"/>
    <property type="match status" value="1"/>
</dbReference>
<gene>
    <name evidence="2" type="ORF">F480_09790</name>
</gene>
<protein>
    <submittedName>
        <fullName evidence="2">Glycosyltransferase</fullName>
    </submittedName>
</protein>
<dbReference type="PATRIC" id="fig|1261658.3.peg.1957"/>
<comment type="caution">
    <text evidence="2">The sequence shown here is derived from an EMBL/GenBank/DDBJ whole genome shotgun (WGS) entry which is preliminary data.</text>
</comment>
<dbReference type="SUPFAM" id="SSF53448">
    <property type="entry name" value="Nucleotide-diphospho-sugar transferases"/>
    <property type="match status" value="1"/>
</dbReference>
<keyword evidence="2" id="KW-0808">Transferase</keyword>
<dbReference type="Gene3D" id="3.90.550.10">
    <property type="entry name" value="Spore Coat Polysaccharide Biosynthesis Protein SpsA, Chain A"/>
    <property type="match status" value="1"/>
</dbReference>
<evidence type="ECO:0000313" key="3">
    <source>
        <dbReference type="Proteomes" id="UP000078358"/>
    </source>
</evidence>
<dbReference type="EMBL" id="JACI01000002">
    <property type="protein sequence ID" value="OAQ14617.1"/>
    <property type="molecule type" value="Genomic_DNA"/>
</dbReference>
<dbReference type="GO" id="GO:0016740">
    <property type="term" value="F:transferase activity"/>
    <property type="evidence" value="ECO:0007669"/>
    <property type="project" value="UniProtKB-KW"/>
</dbReference>
<feature type="domain" description="Glycosyltransferase 2-like" evidence="1">
    <location>
        <begin position="20"/>
        <end position="187"/>
    </location>
</feature>
<name>A0A179CYH0_BIBTR</name>
<dbReference type="CDD" id="cd00761">
    <property type="entry name" value="Glyco_tranf_GTA_type"/>
    <property type="match status" value="1"/>
</dbReference>
<dbReference type="AlphaFoldDB" id="A0A179CYH0"/>
<dbReference type="InterPro" id="IPR029044">
    <property type="entry name" value="Nucleotide-diphossugar_trans"/>
</dbReference>
<proteinExistence type="predicted"/>
<dbReference type="InterPro" id="IPR001173">
    <property type="entry name" value="Glyco_trans_2-like"/>
</dbReference>